<evidence type="ECO:0000313" key="6">
    <source>
        <dbReference type="EMBL" id="TFK27234.1"/>
    </source>
</evidence>
<name>A0A5C3L2L1_COPMA</name>
<dbReference type="GO" id="GO:0005524">
    <property type="term" value="F:ATP binding"/>
    <property type="evidence" value="ECO:0007669"/>
    <property type="project" value="UniProtKB-KW"/>
</dbReference>
<keyword evidence="6" id="KW-0723">Serine/threonine-protein kinase</keyword>
<keyword evidence="2" id="KW-0547">Nucleotide-binding</keyword>
<dbReference type="InterPro" id="IPR000719">
    <property type="entry name" value="Prot_kinase_dom"/>
</dbReference>
<dbReference type="PANTHER" id="PTHR43289:SF6">
    <property type="entry name" value="SERINE_THREONINE-PROTEIN KINASE NEKL-3"/>
    <property type="match status" value="1"/>
</dbReference>
<evidence type="ECO:0000259" key="5">
    <source>
        <dbReference type="PROSITE" id="PS50011"/>
    </source>
</evidence>
<dbReference type="InterPro" id="IPR011009">
    <property type="entry name" value="Kinase-like_dom_sf"/>
</dbReference>
<dbReference type="Proteomes" id="UP000307440">
    <property type="component" value="Unassembled WGS sequence"/>
</dbReference>
<protein>
    <submittedName>
        <fullName evidence="6">Serine/threonine protein kinase</fullName>
    </submittedName>
</protein>
<dbReference type="EMBL" id="ML210166">
    <property type="protein sequence ID" value="TFK27234.1"/>
    <property type="molecule type" value="Genomic_DNA"/>
</dbReference>
<keyword evidence="7" id="KW-1185">Reference proteome</keyword>
<dbReference type="Gene3D" id="1.10.510.10">
    <property type="entry name" value="Transferase(Phosphotransferase) domain 1"/>
    <property type="match status" value="1"/>
</dbReference>
<evidence type="ECO:0000256" key="3">
    <source>
        <dbReference type="ARBA" id="ARBA00022777"/>
    </source>
</evidence>
<organism evidence="6 7">
    <name type="scientific">Coprinopsis marcescibilis</name>
    <name type="common">Agaric fungus</name>
    <name type="synonym">Psathyrella marcescibilis</name>
    <dbReference type="NCBI Taxonomy" id="230819"/>
    <lineage>
        <taxon>Eukaryota</taxon>
        <taxon>Fungi</taxon>
        <taxon>Dikarya</taxon>
        <taxon>Basidiomycota</taxon>
        <taxon>Agaricomycotina</taxon>
        <taxon>Agaricomycetes</taxon>
        <taxon>Agaricomycetidae</taxon>
        <taxon>Agaricales</taxon>
        <taxon>Agaricineae</taxon>
        <taxon>Psathyrellaceae</taxon>
        <taxon>Coprinopsis</taxon>
    </lineage>
</organism>
<sequence>MRRVQIIEQAASWPASSFGSRVGRPDFLAVIWMDRTTGVLNASRLTGRRINEFTDEDLEERHVPIPPQHYQPRWDPYISLYSVHIPQTERMLYFKKPRLIGYDGTTRLAQKLRQEISVLEELRKNSHPNLCEYFGCFGDTNTGLIIGLPPLNFELIRQGLAAGIKHLHALGLAHNDISPTNIMIDEYGNPIIIDFDNCCPFGQPCRTGTPNFTNLSRISDKANDVFAYNAVMSLLHEKLGQPTSSAPLYQVQQTQLSAQPVSQVPVIQAPQPHRGILT</sequence>
<gene>
    <name evidence="6" type="ORF">FA15DRAFT_635944</name>
</gene>
<evidence type="ECO:0000256" key="4">
    <source>
        <dbReference type="ARBA" id="ARBA00022840"/>
    </source>
</evidence>
<reference evidence="6 7" key="1">
    <citation type="journal article" date="2019" name="Nat. Ecol. Evol.">
        <title>Megaphylogeny resolves global patterns of mushroom evolution.</title>
        <authorList>
            <person name="Varga T."/>
            <person name="Krizsan K."/>
            <person name="Foldi C."/>
            <person name="Dima B."/>
            <person name="Sanchez-Garcia M."/>
            <person name="Sanchez-Ramirez S."/>
            <person name="Szollosi G.J."/>
            <person name="Szarkandi J.G."/>
            <person name="Papp V."/>
            <person name="Albert L."/>
            <person name="Andreopoulos W."/>
            <person name="Angelini C."/>
            <person name="Antonin V."/>
            <person name="Barry K.W."/>
            <person name="Bougher N.L."/>
            <person name="Buchanan P."/>
            <person name="Buyck B."/>
            <person name="Bense V."/>
            <person name="Catcheside P."/>
            <person name="Chovatia M."/>
            <person name="Cooper J."/>
            <person name="Damon W."/>
            <person name="Desjardin D."/>
            <person name="Finy P."/>
            <person name="Geml J."/>
            <person name="Haridas S."/>
            <person name="Hughes K."/>
            <person name="Justo A."/>
            <person name="Karasinski D."/>
            <person name="Kautmanova I."/>
            <person name="Kiss B."/>
            <person name="Kocsube S."/>
            <person name="Kotiranta H."/>
            <person name="LaButti K.M."/>
            <person name="Lechner B.E."/>
            <person name="Liimatainen K."/>
            <person name="Lipzen A."/>
            <person name="Lukacs Z."/>
            <person name="Mihaltcheva S."/>
            <person name="Morgado L.N."/>
            <person name="Niskanen T."/>
            <person name="Noordeloos M.E."/>
            <person name="Ohm R.A."/>
            <person name="Ortiz-Santana B."/>
            <person name="Ovrebo C."/>
            <person name="Racz N."/>
            <person name="Riley R."/>
            <person name="Savchenko A."/>
            <person name="Shiryaev A."/>
            <person name="Soop K."/>
            <person name="Spirin V."/>
            <person name="Szebenyi C."/>
            <person name="Tomsovsky M."/>
            <person name="Tulloss R.E."/>
            <person name="Uehling J."/>
            <person name="Grigoriev I.V."/>
            <person name="Vagvolgyi C."/>
            <person name="Papp T."/>
            <person name="Martin F.M."/>
            <person name="Miettinen O."/>
            <person name="Hibbett D.S."/>
            <person name="Nagy L.G."/>
        </authorList>
    </citation>
    <scope>NUCLEOTIDE SEQUENCE [LARGE SCALE GENOMIC DNA]</scope>
    <source>
        <strain evidence="6 7">CBS 121175</strain>
    </source>
</reference>
<evidence type="ECO:0000256" key="1">
    <source>
        <dbReference type="ARBA" id="ARBA00022679"/>
    </source>
</evidence>
<dbReference type="STRING" id="230819.A0A5C3L2L1"/>
<dbReference type="AlphaFoldDB" id="A0A5C3L2L1"/>
<dbReference type="OrthoDB" id="4062651at2759"/>
<proteinExistence type="predicted"/>
<dbReference type="PROSITE" id="PS50011">
    <property type="entry name" value="PROTEIN_KINASE_DOM"/>
    <property type="match status" value="1"/>
</dbReference>
<accession>A0A5C3L2L1</accession>
<evidence type="ECO:0000313" key="7">
    <source>
        <dbReference type="Proteomes" id="UP000307440"/>
    </source>
</evidence>
<dbReference type="GO" id="GO:0004674">
    <property type="term" value="F:protein serine/threonine kinase activity"/>
    <property type="evidence" value="ECO:0007669"/>
    <property type="project" value="UniProtKB-KW"/>
</dbReference>
<keyword evidence="3 6" id="KW-0418">Kinase</keyword>
<keyword evidence="4" id="KW-0067">ATP-binding</keyword>
<dbReference type="SUPFAM" id="SSF56112">
    <property type="entry name" value="Protein kinase-like (PK-like)"/>
    <property type="match status" value="1"/>
</dbReference>
<keyword evidence="1" id="KW-0808">Transferase</keyword>
<evidence type="ECO:0000256" key="2">
    <source>
        <dbReference type="ARBA" id="ARBA00022741"/>
    </source>
</evidence>
<dbReference type="PANTHER" id="PTHR43289">
    <property type="entry name" value="MITOGEN-ACTIVATED PROTEIN KINASE KINASE KINASE 20-RELATED"/>
    <property type="match status" value="1"/>
</dbReference>
<feature type="domain" description="Protein kinase" evidence="5">
    <location>
        <begin position="16"/>
        <end position="278"/>
    </location>
</feature>